<keyword evidence="2" id="KW-1185">Reference proteome</keyword>
<evidence type="ECO:0000313" key="1">
    <source>
        <dbReference type="EMBL" id="KAI0056245.1"/>
    </source>
</evidence>
<evidence type="ECO:0000313" key="2">
    <source>
        <dbReference type="Proteomes" id="UP000814140"/>
    </source>
</evidence>
<protein>
    <submittedName>
        <fullName evidence="1">Uncharacterized protein</fullName>
    </submittedName>
</protein>
<dbReference type="EMBL" id="MU277268">
    <property type="protein sequence ID" value="KAI0056245.1"/>
    <property type="molecule type" value="Genomic_DNA"/>
</dbReference>
<dbReference type="Proteomes" id="UP000814140">
    <property type="component" value="Unassembled WGS sequence"/>
</dbReference>
<reference evidence="1" key="2">
    <citation type="journal article" date="2022" name="New Phytol.">
        <title>Evolutionary transition to the ectomycorrhizal habit in the genomes of a hyperdiverse lineage of mushroom-forming fungi.</title>
        <authorList>
            <person name="Looney B."/>
            <person name="Miyauchi S."/>
            <person name="Morin E."/>
            <person name="Drula E."/>
            <person name="Courty P.E."/>
            <person name="Kohler A."/>
            <person name="Kuo A."/>
            <person name="LaButti K."/>
            <person name="Pangilinan J."/>
            <person name="Lipzen A."/>
            <person name="Riley R."/>
            <person name="Andreopoulos W."/>
            <person name="He G."/>
            <person name="Johnson J."/>
            <person name="Nolan M."/>
            <person name="Tritt A."/>
            <person name="Barry K.W."/>
            <person name="Grigoriev I.V."/>
            <person name="Nagy L.G."/>
            <person name="Hibbett D."/>
            <person name="Henrissat B."/>
            <person name="Matheny P.B."/>
            <person name="Labbe J."/>
            <person name="Martin F.M."/>
        </authorList>
    </citation>
    <scope>NUCLEOTIDE SEQUENCE</scope>
    <source>
        <strain evidence="1">HHB10654</strain>
    </source>
</reference>
<sequence>MFRSVATKIAHNTTIPALAGNKDLRPLQDLITAEKAIVTSLVKLSTDFIKASDALRAWGQGEGEDLSDTLGCSTRVLQHFSSALSKFATHEQAIRDHLKAVRTREEKLDALKHRRKNVAASADSAEKKLNKMGPEHKNMQIQTDTLMRLQEEIRELDSEIMTEEAQLGDFKRAAAKMWMTLKFGGLQECCEKGLVVAEVGKLIVMEIPQEATEPGNARAYYTGHPRTESYVAEAQRSIDTVVFDGSLTSDRPRGVSVLHEHRPESEVSPTNPPGSMDYPQYPNPHYSTSPSSFGNTSSNLQVDEMGAITSQAEVPRAQTYAAPPSLPPPSPYTTETPSPNVAAMDGGATFAPGSRLGPGGQFATFPTKGSRQANSMAPSLSDPAQDPRNSSFSAEMDEAFSQGSRPMNGGYDGPAANGSEQAPRASFDEPAPTYESLDVSKVDYAPPQGPPPGAAPPAMPQETAYGGYNAGYEPHAAEEDEDVQLPYMEPARSERRVRFGSRPIEMTRPLSHLDREGWSPEESKGHEGALPTPTSPLPPHQETAESSHRMPTPPPPASQEDPDDERALNAAAAREVSRELDALSFSPPPQSIPPPPPREPSPLPSPLVIPSDPTPNPSRVNDAPQHVTSPFTRVRAREGGSPTSPSAIRSPEQTSPRLPSPVTRIPSVPSSPTRSPLPPPPAISLPSAKSSPSPSFTGGTPYRTPPEYPLPGSSLASPAIPPSPSPSRGTVSPPLPPPGVRTISAAAFRRPVPRKTSDATLPPGPASALSPMQSPIADTTPLSVKKRGLPSSPYGSRLGGSFGSSPAQPPPAPPPQSRTPPPVSEDEQFDYISAYIGNNADEQDPARSTSNLR</sequence>
<organism evidence="1 2">
    <name type="scientific">Artomyces pyxidatus</name>
    <dbReference type="NCBI Taxonomy" id="48021"/>
    <lineage>
        <taxon>Eukaryota</taxon>
        <taxon>Fungi</taxon>
        <taxon>Dikarya</taxon>
        <taxon>Basidiomycota</taxon>
        <taxon>Agaricomycotina</taxon>
        <taxon>Agaricomycetes</taxon>
        <taxon>Russulales</taxon>
        <taxon>Auriscalpiaceae</taxon>
        <taxon>Artomyces</taxon>
    </lineage>
</organism>
<comment type="caution">
    <text evidence="1">The sequence shown here is derived from an EMBL/GenBank/DDBJ whole genome shotgun (WGS) entry which is preliminary data.</text>
</comment>
<name>A0ACB8SJI2_9AGAM</name>
<proteinExistence type="predicted"/>
<accession>A0ACB8SJI2</accession>
<gene>
    <name evidence="1" type="ORF">BV25DRAFT_1832475</name>
</gene>
<reference evidence="1" key="1">
    <citation type="submission" date="2021-03" db="EMBL/GenBank/DDBJ databases">
        <authorList>
            <consortium name="DOE Joint Genome Institute"/>
            <person name="Ahrendt S."/>
            <person name="Looney B.P."/>
            <person name="Miyauchi S."/>
            <person name="Morin E."/>
            <person name="Drula E."/>
            <person name="Courty P.E."/>
            <person name="Chicoki N."/>
            <person name="Fauchery L."/>
            <person name="Kohler A."/>
            <person name="Kuo A."/>
            <person name="Labutti K."/>
            <person name="Pangilinan J."/>
            <person name="Lipzen A."/>
            <person name="Riley R."/>
            <person name="Andreopoulos W."/>
            <person name="He G."/>
            <person name="Johnson J."/>
            <person name="Barry K.W."/>
            <person name="Grigoriev I.V."/>
            <person name="Nagy L."/>
            <person name="Hibbett D."/>
            <person name="Henrissat B."/>
            <person name="Matheny P.B."/>
            <person name="Labbe J."/>
            <person name="Martin F."/>
        </authorList>
    </citation>
    <scope>NUCLEOTIDE SEQUENCE</scope>
    <source>
        <strain evidence="1">HHB10654</strain>
    </source>
</reference>